<dbReference type="GO" id="GO:0005886">
    <property type="term" value="C:plasma membrane"/>
    <property type="evidence" value="ECO:0007669"/>
    <property type="project" value="UniProtKB-SubCell"/>
</dbReference>
<feature type="transmembrane region" description="Helical" evidence="9">
    <location>
        <begin position="244"/>
        <end position="264"/>
    </location>
</feature>
<dbReference type="EMBL" id="MWXA01000003">
    <property type="protein sequence ID" value="OZG67773.1"/>
    <property type="molecule type" value="Genomic_DNA"/>
</dbReference>
<dbReference type="PROSITE" id="PS51012">
    <property type="entry name" value="ABC_TM2"/>
    <property type="match status" value="1"/>
</dbReference>
<accession>A0A261G979</accession>
<feature type="transmembrane region" description="Helical" evidence="9">
    <location>
        <begin position="138"/>
        <end position="163"/>
    </location>
</feature>
<evidence type="ECO:0000256" key="9">
    <source>
        <dbReference type="RuleBase" id="RU361157"/>
    </source>
</evidence>
<feature type="transmembrane region" description="Helical" evidence="9">
    <location>
        <begin position="31"/>
        <end position="56"/>
    </location>
</feature>
<feature type="transmembrane region" description="Helical" evidence="9">
    <location>
        <begin position="175"/>
        <end position="197"/>
    </location>
</feature>
<evidence type="ECO:0000256" key="2">
    <source>
        <dbReference type="ARBA" id="ARBA00007783"/>
    </source>
</evidence>
<evidence type="ECO:0000256" key="1">
    <source>
        <dbReference type="ARBA" id="ARBA00004429"/>
    </source>
</evidence>
<evidence type="ECO:0000256" key="7">
    <source>
        <dbReference type="ARBA" id="ARBA00022989"/>
    </source>
</evidence>
<dbReference type="GO" id="GO:0015920">
    <property type="term" value="P:lipopolysaccharide transport"/>
    <property type="evidence" value="ECO:0007669"/>
    <property type="project" value="TreeGrafter"/>
</dbReference>
<keyword evidence="4 9" id="KW-1003">Cell membrane</keyword>
<evidence type="ECO:0000313" key="12">
    <source>
        <dbReference type="Proteomes" id="UP000216451"/>
    </source>
</evidence>
<dbReference type="GeneID" id="98295097"/>
<evidence type="ECO:0000256" key="8">
    <source>
        <dbReference type="ARBA" id="ARBA00023136"/>
    </source>
</evidence>
<organism evidence="11 12">
    <name type="scientific">Bifidobacterium aquikefiri</name>
    <dbReference type="NCBI Taxonomy" id="1653207"/>
    <lineage>
        <taxon>Bacteria</taxon>
        <taxon>Bacillati</taxon>
        <taxon>Actinomycetota</taxon>
        <taxon>Actinomycetes</taxon>
        <taxon>Bifidobacteriales</taxon>
        <taxon>Bifidobacteriaceae</taxon>
        <taxon>Bifidobacterium</taxon>
    </lineage>
</organism>
<keyword evidence="6 9" id="KW-0812">Transmembrane</keyword>
<evidence type="ECO:0000259" key="10">
    <source>
        <dbReference type="PROSITE" id="PS51012"/>
    </source>
</evidence>
<gene>
    <name evidence="11" type="ORF">BAQU_0417</name>
</gene>
<keyword evidence="3 9" id="KW-0813">Transport</keyword>
<comment type="subcellular location">
    <subcellularLocation>
        <location evidence="1">Cell inner membrane</location>
        <topology evidence="1">Multi-pass membrane protein</topology>
    </subcellularLocation>
    <subcellularLocation>
        <location evidence="9">Cell membrane</location>
        <topology evidence="9">Multi-pass membrane protein</topology>
    </subcellularLocation>
</comment>
<proteinExistence type="inferred from homology"/>
<evidence type="ECO:0000256" key="4">
    <source>
        <dbReference type="ARBA" id="ARBA00022475"/>
    </source>
</evidence>
<comment type="caution">
    <text evidence="11">The sequence shown here is derived from an EMBL/GenBank/DDBJ whole genome shotgun (WGS) entry which is preliminary data.</text>
</comment>
<keyword evidence="12" id="KW-1185">Reference proteome</keyword>
<dbReference type="OrthoDB" id="9789409at2"/>
<dbReference type="InterPro" id="IPR013525">
    <property type="entry name" value="ABC2_TM"/>
</dbReference>
<feature type="transmembrane region" description="Helical" evidence="9">
    <location>
        <begin position="105"/>
        <end position="132"/>
    </location>
</feature>
<feature type="domain" description="ABC transmembrane type-2" evidence="10">
    <location>
        <begin position="32"/>
        <end position="267"/>
    </location>
</feature>
<dbReference type="PANTHER" id="PTHR30413">
    <property type="entry name" value="INNER MEMBRANE TRANSPORT PERMEASE"/>
    <property type="match status" value="1"/>
</dbReference>
<dbReference type="GO" id="GO:0140359">
    <property type="term" value="F:ABC-type transporter activity"/>
    <property type="evidence" value="ECO:0007669"/>
    <property type="project" value="InterPro"/>
</dbReference>
<protein>
    <recommendedName>
        <fullName evidence="9">Transport permease protein</fullName>
    </recommendedName>
</protein>
<evidence type="ECO:0000256" key="6">
    <source>
        <dbReference type="ARBA" id="ARBA00022692"/>
    </source>
</evidence>
<evidence type="ECO:0000313" key="11">
    <source>
        <dbReference type="EMBL" id="OZG67773.1"/>
    </source>
</evidence>
<name>A0A261G979_9BIFI</name>
<keyword evidence="8 9" id="KW-0472">Membrane</keyword>
<dbReference type="InterPro" id="IPR047817">
    <property type="entry name" value="ABC2_TM_bact-type"/>
</dbReference>
<dbReference type="RefSeq" id="WP_094692418.1">
    <property type="nucleotide sequence ID" value="NZ_CALENZ010000004.1"/>
</dbReference>
<keyword evidence="5" id="KW-0997">Cell inner membrane</keyword>
<dbReference type="Proteomes" id="UP000216451">
    <property type="component" value="Unassembled WGS sequence"/>
</dbReference>
<feature type="transmembrane region" description="Helical" evidence="9">
    <location>
        <begin position="62"/>
        <end position="80"/>
    </location>
</feature>
<reference evidence="11 12" key="1">
    <citation type="journal article" date="2017" name="BMC Genomics">
        <title>Comparative genomic and phylogenomic analyses of the Bifidobacteriaceae family.</title>
        <authorList>
            <person name="Lugli G.A."/>
            <person name="Milani C."/>
            <person name="Turroni F."/>
            <person name="Duranti S."/>
            <person name="Mancabelli L."/>
            <person name="Mangifesta M."/>
            <person name="Ferrario C."/>
            <person name="Modesto M."/>
            <person name="Mattarelli P."/>
            <person name="Jiri K."/>
            <person name="van Sinderen D."/>
            <person name="Ventura M."/>
        </authorList>
    </citation>
    <scope>NUCLEOTIDE SEQUENCE [LARGE SCALE GENOMIC DNA]</scope>
    <source>
        <strain evidence="11 12">LMG 28769</strain>
    </source>
</reference>
<evidence type="ECO:0000256" key="3">
    <source>
        <dbReference type="ARBA" id="ARBA00022448"/>
    </source>
</evidence>
<dbReference type="PANTHER" id="PTHR30413:SF8">
    <property type="entry name" value="TRANSPORT PERMEASE PROTEIN"/>
    <property type="match status" value="1"/>
</dbReference>
<evidence type="ECO:0000256" key="5">
    <source>
        <dbReference type="ARBA" id="ARBA00022519"/>
    </source>
</evidence>
<dbReference type="AlphaFoldDB" id="A0A261G979"/>
<dbReference type="Pfam" id="PF01061">
    <property type="entry name" value="ABC2_membrane"/>
    <property type="match status" value="1"/>
</dbReference>
<keyword evidence="7 9" id="KW-1133">Transmembrane helix</keyword>
<sequence>MQIFEIFTEKNRVLLKAMVATDFKLRYQQSFLGYIWSVLKPLLLFSVMYLVFIRFLKFGADVPHFSVGLLLGITMWNFFVETTSGAMSSVVVHGDLMRKINFSKFVVVISAGMSALINFGINFIVVIIFALINGVQPSWWGLLIFPLVIELFVLSLGVGFYLGALYVTFRDLSPIWEVVIQAGFYATPIIYPVSLVATNLGPHYGPLLSRLILLNPLAQIVQDARHILIAPQNPIIWESFSNPLIKLIPVIICVLFFVGGITYFSSKSNKFAELV</sequence>
<comment type="similarity">
    <text evidence="2 9">Belongs to the ABC-2 integral membrane protein family.</text>
</comment>